<dbReference type="HOGENOM" id="CLU_2581206_0_0_2"/>
<proteinExistence type="predicted"/>
<dbReference type="PROSITE" id="PS50053">
    <property type="entry name" value="UBIQUITIN_2"/>
    <property type="match status" value="1"/>
</dbReference>
<dbReference type="EMBL" id="CP010070">
    <property type="protein sequence ID" value="AIZ55943.1"/>
    <property type="molecule type" value="Genomic_DNA"/>
</dbReference>
<dbReference type="KEGG" id="mear:Mpt1_c00350"/>
<organism evidence="2 3">
    <name type="scientific">Candidatus Methanoplasma termitum</name>
    <dbReference type="NCBI Taxonomy" id="1577791"/>
    <lineage>
        <taxon>Archaea</taxon>
        <taxon>Methanobacteriati</taxon>
        <taxon>Thermoplasmatota</taxon>
        <taxon>Thermoplasmata</taxon>
        <taxon>Methanomassiliicoccales</taxon>
        <taxon>Methanomassiliicoccaceae</taxon>
        <taxon>Candidatus Methanoplasma</taxon>
    </lineage>
</organism>
<evidence type="ECO:0000313" key="3">
    <source>
        <dbReference type="Proteomes" id="UP000030787"/>
    </source>
</evidence>
<dbReference type="RefSeq" id="WP_048111157.1">
    <property type="nucleotide sequence ID" value="NZ_CP010070.1"/>
</dbReference>
<dbReference type="AlphaFoldDB" id="A0A0A7LA92"/>
<protein>
    <recommendedName>
        <fullName evidence="1">Ubiquitin-like domain-containing protein</fullName>
    </recommendedName>
</protein>
<name>A0A0A7LA92_9ARCH</name>
<keyword evidence="3" id="KW-1185">Reference proteome</keyword>
<dbReference type="OrthoDB" id="381150at2157"/>
<dbReference type="Proteomes" id="UP000030787">
    <property type="component" value="Chromosome"/>
</dbReference>
<accession>A0A0A7LA92</accession>
<sequence>MTVRVTVVNTMNGSSIRMELESYESVEDIIDTAAEYWGKAAGAYVLRKGSKLLNKKQKIGDINLKDDDKIEMIPDPEGGS</sequence>
<dbReference type="Gene3D" id="3.10.20.90">
    <property type="entry name" value="Phosphatidylinositol 3-kinase Catalytic Subunit, Chain A, domain 1"/>
    <property type="match status" value="1"/>
</dbReference>
<dbReference type="InterPro" id="IPR029071">
    <property type="entry name" value="Ubiquitin-like_domsf"/>
</dbReference>
<evidence type="ECO:0000313" key="2">
    <source>
        <dbReference type="EMBL" id="AIZ55943.1"/>
    </source>
</evidence>
<dbReference type="SUPFAM" id="SSF54236">
    <property type="entry name" value="Ubiquitin-like"/>
    <property type="match status" value="1"/>
</dbReference>
<dbReference type="STRING" id="1577791.Mpt1_c00350"/>
<reference evidence="2 3" key="1">
    <citation type="journal article" date="2014" name="Appl. Environ. Microbiol.">
        <title>Comparative Genome Analysis of 'Candidatus Methanoplasma termitum' Indicates a New Mode of Energy Metabolism in the Seventh Order of Methanogens.</title>
        <authorList>
            <person name="Lang K."/>
            <person name="Schuldes J."/>
            <person name="Klingl A."/>
            <person name="Poehlein A."/>
            <person name="Daniel R."/>
            <person name="Brune A."/>
        </authorList>
    </citation>
    <scope>NUCLEOTIDE SEQUENCE [LARGE SCALE GENOMIC DNA]</scope>
    <source>
        <strain evidence="3">Mpt1</strain>
    </source>
</reference>
<gene>
    <name evidence="2" type="ORF">Mpt1_c00350</name>
</gene>
<dbReference type="InterPro" id="IPR000626">
    <property type="entry name" value="Ubiquitin-like_dom"/>
</dbReference>
<feature type="domain" description="Ubiquitin-like" evidence="1">
    <location>
        <begin position="1"/>
        <end position="79"/>
    </location>
</feature>
<dbReference type="GeneID" id="24817710"/>
<evidence type="ECO:0000259" key="1">
    <source>
        <dbReference type="PROSITE" id="PS50053"/>
    </source>
</evidence>
<dbReference type="CDD" id="cd17039">
    <property type="entry name" value="Ubl_ubiquitin_like"/>
    <property type="match status" value="1"/>
</dbReference>